<dbReference type="PANTHER" id="PTHR35176">
    <property type="entry name" value="HEME OXYGENASE HI_0854-RELATED"/>
    <property type="match status" value="1"/>
</dbReference>
<dbReference type="PANTHER" id="PTHR35176:SF6">
    <property type="entry name" value="HEME OXYGENASE HI_0854-RELATED"/>
    <property type="match status" value="1"/>
</dbReference>
<organism evidence="3 4">
    <name type="scientific">Allokutzneria multivorans</name>
    <dbReference type="NCBI Taxonomy" id="1142134"/>
    <lineage>
        <taxon>Bacteria</taxon>
        <taxon>Bacillati</taxon>
        <taxon>Actinomycetota</taxon>
        <taxon>Actinomycetes</taxon>
        <taxon>Pseudonocardiales</taxon>
        <taxon>Pseudonocardiaceae</taxon>
        <taxon>Allokutzneria</taxon>
    </lineage>
</organism>
<dbReference type="Gene3D" id="2.30.110.10">
    <property type="entry name" value="Electron Transport, Fmn-binding Protein, Chain A"/>
    <property type="match status" value="1"/>
</dbReference>
<keyword evidence="1" id="KW-0560">Oxidoreductase</keyword>
<dbReference type="Pfam" id="PF01243">
    <property type="entry name" value="PNPOx_N"/>
    <property type="match status" value="1"/>
</dbReference>
<dbReference type="Proteomes" id="UP001501747">
    <property type="component" value="Unassembled WGS sequence"/>
</dbReference>
<dbReference type="EMBL" id="BAABAL010000018">
    <property type="protein sequence ID" value="GAA4022261.1"/>
    <property type="molecule type" value="Genomic_DNA"/>
</dbReference>
<proteinExistence type="predicted"/>
<accession>A0ABP7T7V9</accession>
<sequence>MDTTLADRLEHDRNAWLCTLRPNGSPHVTPVWFIYRDDTWWIGSSERNRKVRNMINDPRVSLALEDGMAPVVAEGLATVHEDGFPDDIVAAFKAKYDGWDVTATWEGEGARVLVEVRMTKWLLSGVAQ</sequence>
<evidence type="ECO:0000313" key="4">
    <source>
        <dbReference type="Proteomes" id="UP001501747"/>
    </source>
</evidence>
<comment type="caution">
    <text evidence="3">The sequence shown here is derived from an EMBL/GenBank/DDBJ whole genome shotgun (WGS) entry which is preliminary data.</text>
</comment>
<reference evidence="4" key="1">
    <citation type="journal article" date="2019" name="Int. J. Syst. Evol. Microbiol.">
        <title>The Global Catalogue of Microorganisms (GCM) 10K type strain sequencing project: providing services to taxonomists for standard genome sequencing and annotation.</title>
        <authorList>
            <consortium name="The Broad Institute Genomics Platform"/>
            <consortium name="The Broad Institute Genome Sequencing Center for Infectious Disease"/>
            <person name="Wu L."/>
            <person name="Ma J."/>
        </authorList>
    </citation>
    <scope>NUCLEOTIDE SEQUENCE [LARGE SCALE GENOMIC DNA]</scope>
    <source>
        <strain evidence="4">JCM 17342</strain>
    </source>
</reference>
<dbReference type="InterPro" id="IPR012349">
    <property type="entry name" value="Split_barrel_FMN-bd"/>
</dbReference>
<name>A0ABP7T7V9_9PSEU</name>
<dbReference type="SUPFAM" id="SSF50475">
    <property type="entry name" value="FMN-binding split barrel"/>
    <property type="match status" value="1"/>
</dbReference>
<evidence type="ECO:0000259" key="2">
    <source>
        <dbReference type="Pfam" id="PF01243"/>
    </source>
</evidence>
<evidence type="ECO:0000256" key="1">
    <source>
        <dbReference type="ARBA" id="ARBA00023002"/>
    </source>
</evidence>
<feature type="domain" description="Pyridoxamine 5'-phosphate oxidase N-terminal" evidence="2">
    <location>
        <begin position="3"/>
        <end position="122"/>
    </location>
</feature>
<evidence type="ECO:0000313" key="3">
    <source>
        <dbReference type="EMBL" id="GAA4022261.1"/>
    </source>
</evidence>
<dbReference type="RefSeq" id="WP_344880086.1">
    <property type="nucleotide sequence ID" value="NZ_BAABAL010000018.1"/>
</dbReference>
<gene>
    <name evidence="3" type="ORF">GCM10022247_53090</name>
</gene>
<keyword evidence="4" id="KW-1185">Reference proteome</keyword>
<protein>
    <recommendedName>
        <fullName evidence="2">Pyridoxamine 5'-phosphate oxidase N-terminal domain-containing protein</fullName>
    </recommendedName>
</protein>
<dbReference type="InterPro" id="IPR011576">
    <property type="entry name" value="Pyridox_Oxase_N"/>
</dbReference>
<dbReference type="InterPro" id="IPR052019">
    <property type="entry name" value="F420H2_bilvrd_red/Heme_oxyg"/>
</dbReference>